<reference evidence="2" key="1">
    <citation type="submission" date="2020-12" db="EMBL/GenBank/DDBJ databases">
        <authorList>
            <person name="Huq M.A."/>
        </authorList>
    </citation>
    <scope>NUCLEOTIDE SEQUENCE</scope>
    <source>
        <strain evidence="2">MAHUQ-46</strain>
    </source>
</reference>
<comment type="caution">
    <text evidence="2">The sequence shown here is derived from an EMBL/GenBank/DDBJ whole genome shotgun (WGS) entry which is preliminary data.</text>
</comment>
<organism evidence="2 3">
    <name type="scientific">Paenibacillus roseus</name>
    <dbReference type="NCBI Taxonomy" id="2798579"/>
    <lineage>
        <taxon>Bacteria</taxon>
        <taxon>Bacillati</taxon>
        <taxon>Bacillota</taxon>
        <taxon>Bacilli</taxon>
        <taxon>Bacillales</taxon>
        <taxon>Paenibacillaceae</taxon>
        <taxon>Paenibacillus</taxon>
    </lineage>
</organism>
<dbReference type="PANTHER" id="PTHR33121:SF70">
    <property type="entry name" value="SIGNALING PROTEIN YKOW"/>
    <property type="match status" value="1"/>
</dbReference>
<evidence type="ECO:0000313" key="2">
    <source>
        <dbReference type="EMBL" id="MBJ6362691.1"/>
    </source>
</evidence>
<dbReference type="GO" id="GO:0071111">
    <property type="term" value="F:cyclic-guanylate-specific phosphodiesterase activity"/>
    <property type="evidence" value="ECO:0007669"/>
    <property type="project" value="InterPro"/>
</dbReference>
<dbReference type="SUPFAM" id="SSF141868">
    <property type="entry name" value="EAL domain-like"/>
    <property type="match status" value="1"/>
</dbReference>
<dbReference type="PANTHER" id="PTHR33121">
    <property type="entry name" value="CYCLIC DI-GMP PHOSPHODIESTERASE PDEF"/>
    <property type="match status" value="1"/>
</dbReference>
<dbReference type="Proteomes" id="UP000640274">
    <property type="component" value="Unassembled WGS sequence"/>
</dbReference>
<gene>
    <name evidence="2" type="ORF">JFN88_15840</name>
</gene>
<keyword evidence="3" id="KW-1185">Reference proteome</keyword>
<name>A0A934J8L6_9BACL</name>
<feature type="domain" description="EAL" evidence="1">
    <location>
        <begin position="1"/>
        <end position="252"/>
    </location>
</feature>
<dbReference type="InterPro" id="IPR001633">
    <property type="entry name" value="EAL_dom"/>
</dbReference>
<dbReference type="SMART" id="SM00052">
    <property type="entry name" value="EAL"/>
    <property type="match status" value="1"/>
</dbReference>
<dbReference type="InterPro" id="IPR050706">
    <property type="entry name" value="Cyclic-di-GMP_PDE-like"/>
</dbReference>
<accession>A0A934J8L6</accession>
<dbReference type="Pfam" id="PF00563">
    <property type="entry name" value="EAL"/>
    <property type="match status" value="1"/>
</dbReference>
<evidence type="ECO:0000313" key="3">
    <source>
        <dbReference type="Proteomes" id="UP000640274"/>
    </source>
</evidence>
<proteinExistence type="predicted"/>
<evidence type="ECO:0000259" key="1">
    <source>
        <dbReference type="PROSITE" id="PS50883"/>
    </source>
</evidence>
<dbReference type="PROSITE" id="PS50883">
    <property type="entry name" value="EAL"/>
    <property type="match status" value="1"/>
</dbReference>
<dbReference type="RefSeq" id="WP_199020235.1">
    <property type="nucleotide sequence ID" value="NZ_JAELUP010000089.1"/>
</dbReference>
<dbReference type="InterPro" id="IPR035919">
    <property type="entry name" value="EAL_sf"/>
</dbReference>
<dbReference type="CDD" id="cd01948">
    <property type="entry name" value="EAL"/>
    <property type="match status" value="1"/>
</dbReference>
<dbReference type="EMBL" id="JAELUP010000089">
    <property type="protein sequence ID" value="MBJ6362691.1"/>
    <property type="molecule type" value="Genomic_DNA"/>
</dbReference>
<sequence>MIRELTKATEHMHDFHLVFQPQYKLDIHAITGVEALIRWNHPKRGWISPDQFIPVAESSGLIGRIGTWVIRQATRQFAVWRQAGITLRISVNVSPEQLKDEGFTASVEAVLQESGMDTAYLTLELTEGAALYQSPGAVDRLLRLRELGCSLAIDDFGTGYSSLKYLLDIPVQYVKLDRFFIQNLCRNSRAEAIIRSMIRLGKQLEFQVIAEGVESEETVEMLKVVGCHEIQGYWFSPPVEAREIPKMIAKLSVSQSS</sequence>
<dbReference type="Gene3D" id="3.20.20.450">
    <property type="entry name" value="EAL domain"/>
    <property type="match status" value="1"/>
</dbReference>
<dbReference type="AlphaFoldDB" id="A0A934J8L6"/>
<protein>
    <submittedName>
        <fullName evidence="2">EAL domain-containing protein</fullName>
    </submittedName>
</protein>